<organism evidence="2 3">
    <name type="scientific">Paralvinella palmiformis</name>
    <dbReference type="NCBI Taxonomy" id="53620"/>
    <lineage>
        <taxon>Eukaryota</taxon>
        <taxon>Metazoa</taxon>
        <taxon>Spiralia</taxon>
        <taxon>Lophotrochozoa</taxon>
        <taxon>Annelida</taxon>
        <taxon>Polychaeta</taxon>
        <taxon>Sedentaria</taxon>
        <taxon>Canalipalpata</taxon>
        <taxon>Terebellida</taxon>
        <taxon>Terebelliformia</taxon>
        <taxon>Alvinellidae</taxon>
        <taxon>Paralvinella</taxon>
    </lineage>
</organism>
<keyword evidence="1" id="KW-0812">Transmembrane</keyword>
<accession>A0AAD9KDQ8</accession>
<keyword evidence="3" id="KW-1185">Reference proteome</keyword>
<keyword evidence="1" id="KW-0472">Membrane</keyword>
<comment type="caution">
    <text evidence="2">The sequence shown here is derived from an EMBL/GenBank/DDBJ whole genome shotgun (WGS) entry which is preliminary data.</text>
</comment>
<dbReference type="Proteomes" id="UP001208570">
    <property type="component" value="Unassembled WGS sequence"/>
</dbReference>
<keyword evidence="1" id="KW-1133">Transmembrane helix</keyword>
<evidence type="ECO:0000313" key="3">
    <source>
        <dbReference type="Proteomes" id="UP001208570"/>
    </source>
</evidence>
<proteinExistence type="predicted"/>
<reference evidence="2" key="1">
    <citation type="journal article" date="2023" name="Mol. Biol. Evol.">
        <title>Third-Generation Sequencing Reveals the Adaptive Role of the Epigenome in Three Deep-Sea Polychaetes.</title>
        <authorList>
            <person name="Perez M."/>
            <person name="Aroh O."/>
            <person name="Sun Y."/>
            <person name="Lan Y."/>
            <person name="Juniper S.K."/>
            <person name="Young C.R."/>
            <person name="Angers B."/>
            <person name="Qian P.Y."/>
        </authorList>
    </citation>
    <scope>NUCLEOTIDE SEQUENCE</scope>
    <source>
        <strain evidence="2">P08H-3</strain>
    </source>
</reference>
<gene>
    <name evidence="2" type="ORF">LSH36_10g08014</name>
</gene>
<evidence type="ECO:0000256" key="1">
    <source>
        <dbReference type="SAM" id="Phobius"/>
    </source>
</evidence>
<dbReference type="AlphaFoldDB" id="A0AAD9KDQ8"/>
<name>A0AAD9KDQ8_9ANNE</name>
<sequence length="115" mass="12684">MISPCHLTSSKPYCMLVLTVCVMVVILLAPPYTHIHPSGISLVHRLPAQITDSQLRFCAWLDVFLHVHMLSLPAQMSNKGTDLSLFLSSLFLSSLCSLCMYQKLSGTCSLVCSQL</sequence>
<dbReference type="EMBL" id="JAODUP010000010">
    <property type="protein sequence ID" value="KAK2169411.1"/>
    <property type="molecule type" value="Genomic_DNA"/>
</dbReference>
<feature type="transmembrane region" description="Helical" evidence="1">
    <location>
        <begin position="12"/>
        <end position="33"/>
    </location>
</feature>
<evidence type="ECO:0000313" key="2">
    <source>
        <dbReference type="EMBL" id="KAK2169411.1"/>
    </source>
</evidence>
<protein>
    <submittedName>
        <fullName evidence="2">Uncharacterized protein</fullName>
    </submittedName>
</protein>